<organism evidence="1 2">
    <name type="scientific">Galemys pyrenaicus</name>
    <name type="common">Iberian desman</name>
    <name type="synonym">Pyrenean desman</name>
    <dbReference type="NCBI Taxonomy" id="202257"/>
    <lineage>
        <taxon>Eukaryota</taxon>
        <taxon>Metazoa</taxon>
        <taxon>Chordata</taxon>
        <taxon>Craniata</taxon>
        <taxon>Vertebrata</taxon>
        <taxon>Euteleostomi</taxon>
        <taxon>Mammalia</taxon>
        <taxon>Eutheria</taxon>
        <taxon>Laurasiatheria</taxon>
        <taxon>Eulipotyphla</taxon>
        <taxon>Talpidae</taxon>
        <taxon>Galemys</taxon>
    </lineage>
</organism>
<proteinExistence type="predicted"/>
<dbReference type="InterPro" id="IPR012338">
    <property type="entry name" value="Beta-lactam/transpept-like"/>
</dbReference>
<name>A0A8J6DFW9_GALPY</name>
<dbReference type="Gene3D" id="3.40.710.10">
    <property type="entry name" value="DD-peptidase/beta-lactamase superfamily"/>
    <property type="match status" value="1"/>
</dbReference>
<dbReference type="PANTHER" id="PTHR22935:SF95">
    <property type="entry name" value="BETA-LACTAMASE-LIKE 1-RELATED"/>
    <property type="match status" value="1"/>
</dbReference>
<dbReference type="AlphaFoldDB" id="A0A8J6DFW9"/>
<evidence type="ECO:0000313" key="1">
    <source>
        <dbReference type="EMBL" id="KAG8506676.1"/>
    </source>
</evidence>
<comment type="caution">
    <text evidence="1">The sequence shown here is derived from an EMBL/GenBank/DDBJ whole genome shotgun (WGS) entry which is preliminary data.</text>
</comment>
<dbReference type="PANTHER" id="PTHR22935">
    <property type="entry name" value="PENICILLIN-BINDING PROTEIN"/>
    <property type="match status" value="1"/>
</dbReference>
<evidence type="ECO:0000313" key="2">
    <source>
        <dbReference type="Proteomes" id="UP000700334"/>
    </source>
</evidence>
<feature type="non-terminal residue" evidence="1">
    <location>
        <position position="1"/>
    </location>
</feature>
<feature type="non-terminal residue" evidence="1">
    <location>
        <position position="440"/>
    </location>
</feature>
<dbReference type="OrthoDB" id="5946976at2759"/>
<dbReference type="EMBL" id="JAGFMF010012145">
    <property type="protein sequence ID" value="KAG8506676.1"/>
    <property type="molecule type" value="Genomic_DNA"/>
</dbReference>
<dbReference type="Proteomes" id="UP000700334">
    <property type="component" value="Unassembled WGS sequence"/>
</dbReference>
<dbReference type="InterPro" id="IPR051478">
    <property type="entry name" value="Beta-lactamase-like_AB/R"/>
</dbReference>
<protein>
    <submittedName>
        <fullName evidence="1">Putative beta-lactamase-like 1</fullName>
    </submittedName>
</protein>
<reference evidence="1" key="1">
    <citation type="journal article" date="2021" name="Evol. Appl.">
        <title>The genome of the Pyrenean desman and the effects of bottlenecks and inbreeding on the genomic landscape of an endangered species.</title>
        <authorList>
            <person name="Escoda L."/>
            <person name="Castresana J."/>
        </authorList>
    </citation>
    <scope>NUCLEOTIDE SEQUENCE</scope>
    <source>
        <strain evidence="1">IBE-C5619</strain>
    </source>
</reference>
<dbReference type="SUPFAM" id="SSF56601">
    <property type="entry name" value="beta-lactamase/transpeptidase-like"/>
    <property type="match status" value="1"/>
</dbReference>
<accession>A0A8J6DFW9</accession>
<keyword evidence="2" id="KW-1185">Reference proteome</keyword>
<gene>
    <name evidence="1" type="ORF">J0S82_005074</name>
</gene>
<sequence>VAEEGGGRRAPKGPPIRPSAVLSHCSSVGLPRRLPPTSLLLWKGSTQGALGLLKDDVLLVDPGTRSAGFGLLEDREAALSMNDTLVAFQTMSRRGRAIRGLQMFIPAHIPVCTPLLPGAVTARWLSPFWPMSWTPTPPSRWISKNVLEPLGMADTAFDLTPLVHARLATGFYGRGWPVPLYDLGWYRPLGQMSSTPMTWPGWPSCSWGLRRQDAAGAAAGLSWHLLGEGAAHALGAPRAAGLRAVRKDRAWTVPGTSSRCRRRPGLVLLLAGPRPPGADLVAQPYDVVLPAKERALREAERSPSPRAPLRGYFTFADENFDEVRAADELLRAPVEALAPPAFRTLALRHLRGRVFLLHLAGEFPCALPGDAWLSLEAQQGQLVNFYSLGRHGLAPGLDVPGLSTYRVLRLSPVTPRPMGSPLLLNLRLQGCLLESPKIWQ</sequence>